<evidence type="ECO:0000256" key="2">
    <source>
        <dbReference type="SAM" id="Phobius"/>
    </source>
</evidence>
<dbReference type="InterPro" id="IPR013083">
    <property type="entry name" value="Znf_RING/FYVE/PHD"/>
</dbReference>
<evidence type="ECO:0000313" key="3">
    <source>
        <dbReference type="EMBL" id="KAG5540820.1"/>
    </source>
</evidence>
<keyword evidence="2" id="KW-1133">Transmembrane helix</keyword>
<evidence type="ECO:0000313" key="4">
    <source>
        <dbReference type="Proteomes" id="UP000823749"/>
    </source>
</evidence>
<feature type="transmembrane region" description="Helical" evidence="2">
    <location>
        <begin position="317"/>
        <end position="338"/>
    </location>
</feature>
<dbReference type="InterPro" id="IPR038896">
    <property type="entry name" value="RNF170"/>
</dbReference>
<accession>A0AAV6JLD0</accession>
<dbReference type="Proteomes" id="UP000823749">
    <property type="component" value="Chromosome 7"/>
</dbReference>
<feature type="compositionally biased region" description="Basic and acidic residues" evidence="1">
    <location>
        <begin position="141"/>
        <end position="184"/>
    </location>
</feature>
<dbReference type="Gene3D" id="3.30.40.10">
    <property type="entry name" value="Zinc/RING finger domain, C3HC4 (zinc finger)"/>
    <property type="match status" value="1"/>
</dbReference>
<evidence type="ECO:0000256" key="1">
    <source>
        <dbReference type="SAM" id="MobiDB-lite"/>
    </source>
</evidence>
<keyword evidence="4" id="KW-1185">Reference proteome</keyword>
<gene>
    <name evidence="3" type="ORF">RHGRI_020900</name>
</gene>
<dbReference type="SUPFAM" id="SSF57850">
    <property type="entry name" value="RING/U-box"/>
    <property type="match status" value="1"/>
</dbReference>
<feature type="region of interest" description="Disordered" evidence="1">
    <location>
        <begin position="1"/>
        <end position="121"/>
    </location>
</feature>
<sequence>MEGSATNEVKQGKKKSKERESPCEKEKEIPINPFDAEREKEILSDLLRERNTEMENIEVRQQERKSKDKEKETPPGFVGERTTKTEDHANVEVIRESETKSEEREIEALPNAERKKNNPFDFSIREREMEMEMEMEALADNEVRGSKKKSEERENRCERKKDIPPSEREKEKETPPDAEMEKDAPPNDDICPICFENYNIPCKTNCGHWYCGKFLLCESTCLVFNFLLLMWDQFEALANSEYGSRKILFLRCKCPLCNQPIKIMTPDPSLSLRTENEVVEALFIIQAYNRLSGGGVHSLILKMRLLSRLAPMYFKRFLPYLLPAILVMLIVIGVIMFLMLKRYSRGLLDPDKLVLNFAIARIVAVSPPTLLLALTLSYNYYGFGFLPGVFGHKTCHEVVRKSTPVQQNLVWVVKDGARVVEEGSKPEGNGVHLVLNTAGPIEDIVDVVVHSINNEGDILHYKEELVKGALSPDQLRVQSGAGAGGSGS</sequence>
<organism evidence="3 4">
    <name type="scientific">Rhododendron griersonianum</name>
    <dbReference type="NCBI Taxonomy" id="479676"/>
    <lineage>
        <taxon>Eukaryota</taxon>
        <taxon>Viridiplantae</taxon>
        <taxon>Streptophyta</taxon>
        <taxon>Embryophyta</taxon>
        <taxon>Tracheophyta</taxon>
        <taxon>Spermatophyta</taxon>
        <taxon>Magnoliopsida</taxon>
        <taxon>eudicotyledons</taxon>
        <taxon>Gunneridae</taxon>
        <taxon>Pentapetalae</taxon>
        <taxon>asterids</taxon>
        <taxon>Ericales</taxon>
        <taxon>Ericaceae</taxon>
        <taxon>Ericoideae</taxon>
        <taxon>Rhodoreae</taxon>
        <taxon>Rhododendron</taxon>
    </lineage>
</organism>
<dbReference type="EMBL" id="JACTNZ010000007">
    <property type="protein sequence ID" value="KAG5540820.1"/>
    <property type="molecule type" value="Genomic_DNA"/>
</dbReference>
<feature type="region of interest" description="Disordered" evidence="1">
    <location>
        <begin position="138"/>
        <end position="184"/>
    </location>
</feature>
<dbReference type="PANTHER" id="PTHR22894:SF4">
    <property type="entry name" value="E3 UBIQUITIN-PROTEIN LIGASE RNF170-LIKE ISOFORM X1"/>
    <property type="match status" value="1"/>
</dbReference>
<dbReference type="GO" id="GO:0061630">
    <property type="term" value="F:ubiquitin protein ligase activity"/>
    <property type="evidence" value="ECO:0007669"/>
    <property type="project" value="InterPro"/>
</dbReference>
<keyword evidence="2" id="KW-0472">Membrane</keyword>
<keyword evidence="2" id="KW-0812">Transmembrane</keyword>
<dbReference type="PANTHER" id="PTHR22894">
    <property type="entry name" value="RING-TYPE DOMAIN-CONTAINING PROTEIN"/>
    <property type="match status" value="1"/>
</dbReference>
<proteinExistence type="predicted"/>
<name>A0AAV6JLD0_9ERIC</name>
<feature type="compositionally biased region" description="Basic and acidic residues" evidence="1">
    <location>
        <begin position="81"/>
        <end position="121"/>
    </location>
</feature>
<protein>
    <recommendedName>
        <fullName evidence="5">RING-type domain-containing protein</fullName>
    </recommendedName>
</protein>
<reference evidence="3" key="1">
    <citation type="submission" date="2020-08" db="EMBL/GenBank/DDBJ databases">
        <title>Plant Genome Project.</title>
        <authorList>
            <person name="Zhang R.-G."/>
        </authorList>
    </citation>
    <scope>NUCLEOTIDE SEQUENCE</scope>
    <source>
        <strain evidence="3">WSP0</strain>
        <tissue evidence="3">Leaf</tissue>
    </source>
</reference>
<feature type="compositionally biased region" description="Basic and acidic residues" evidence="1">
    <location>
        <begin position="17"/>
        <end position="73"/>
    </location>
</feature>
<feature type="transmembrane region" description="Helical" evidence="2">
    <location>
        <begin position="358"/>
        <end position="381"/>
    </location>
</feature>
<evidence type="ECO:0008006" key="5">
    <source>
        <dbReference type="Google" id="ProtNLM"/>
    </source>
</evidence>
<comment type="caution">
    <text evidence="3">The sequence shown here is derived from an EMBL/GenBank/DDBJ whole genome shotgun (WGS) entry which is preliminary data.</text>
</comment>
<dbReference type="AlphaFoldDB" id="A0AAV6JLD0"/>